<reference evidence="1 2" key="1">
    <citation type="submission" date="2016-08" db="EMBL/GenBank/DDBJ databases">
        <title>Genome sequence of Clavibacter michiganensis subsp. michiganensis strain CASJ007.</title>
        <authorList>
            <person name="Thapa S.P."/>
            <person name="Coaker G."/>
        </authorList>
    </citation>
    <scope>NUCLEOTIDE SEQUENCE [LARGE SCALE GENOMIC DNA]</scope>
    <source>
        <strain evidence="1">CASJ007</strain>
    </source>
</reference>
<dbReference type="AlphaFoldDB" id="A0A251XI25"/>
<organism evidence="1 2">
    <name type="scientific">Clavibacter michiganensis subsp. michiganensis</name>
    <dbReference type="NCBI Taxonomy" id="33013"/>
    <lineage>
        <taxon>Bacteria</taxon>
        <taxon>Bacillati</taxon>
        <taxon>Actinomycetota</taxon>
        <taxon>Actinomycetes</taxon>
        <taxon>Micrococcales</taxon>
        <taxon>Microbacteriaceae</taxon>
        <taxon>Clavibacter</taxon>
    </lineage>
</organism>
<comment type="caution">
    <text evidence="1">The sequence shown here is derived from an EMBL/GenBank/DDBJ whole genome shotgun (WGS) entry which is preliminary data.</text>
</comment>
<protein>
    <submittedName>
        <fullName evidence="1">Uncharacterized protein</fullName>
    </submittedName>
</protein>
<name>A0A251XI25_CLAMM</name>
<accession>A0A251XI25</accession>
<evidence type="ECO:0000313" key="1">
    <source>
        <dbReference type="EMBL" id="OUE02442.1"/>
    </source>
</evidence>
<gene>
    <name evidence="1" type="ORF">CMMCAS07_10520</name>
</gene>
<keyword evidence="2" id="KW-1185">Reference proteome</keyword>
<evidence type="ECO:0000313" key="2">
    <source>
        <dbReference type="Proteomes" id="UP000195062"/>
    </source>
</evidence>
<dbReference type="Proteomes" id="UP000195062">
    <property type="component" value="Unassembled WGS sequence"/>
</dbReference>
<proteinExistence type="predicted"/>
<dbReference type="EMBL" id="MDHH01000002">
    <property type="protein sequence ID" value="OUE02442.1"/>
    <property type="molecule type" value="Genomic_DNA"/>
</dbReference>
<sequence length="52" mass="5367">MSAFSSAVSTRCTSASASCAHTLSAASMESRRPVWDTTRMCLGGPATSLTLL</sequence>